<evidence type="ECO:0000313" key="3">
    <source>
        <dbReference type="EMBL" id="KAI1888623.1"/>
    </source>
</evidence>
<dbReference type="AlphaFoldDB" id="A0A8T3CTS3"/>
<keyword evidence="2" id="KW-1133">Transmembrane helix</keyword>
<evidence type="ECO:0000256" key="1">
    <source>
        <dbReference type="SAM" id="MobiDB-lite"/>
    </source>
</evidence>
<evidence type="ECO:0000256" key="2">
    <source>
        <dbReference type="SAM" id="Phobius"/>
    </source>
</evidence>
<evidence type="ECO:0000313" key="4">
    <source>
        <dbReference type="Proteomes" id="UP000829720"/>
    </source>
</evidence>
<dbReference type="EMBL" id="JAERUA010000017">
    <property type="protein sequence ID" value="KAI1888623.1"/>
    <property type="molecule type" value="Genomic_DNA"/>
</dbReference>
<dbReference type="OrthoDB" id="10620348at2759"/>
<accession>A0A8T3CTS3</accession>
<feature type="compositionally biased region" description="Basic residues" evidence="1">
    <location>
        <begin position="287"/>
        <end position="328"/>
    </location>
</feature>
<protein>
    <submittedName>
        <fullName evidence="3">Uncharacterized protein</fullName>
    </submittedName>
</protein>
<reference evidence="3" key="1">
    <citation type="submission" date="2021-01" db="EMBL/GenBank/DDBJ databases">
        <authorList>
            <person name="Zahm M."/>
            <person name="Roques C."/>
            <person name="Cabau C."/>
            <person name="Klopp C."/>
            <person name="Donnadieu C."/>
            <person name="Jouanno E."/>
            <person name="Lampietro C."/>
            <person name="Louis A."/>
            <person name="Herpin A."/>
            <person name="Echchiki A."/>
            <person name="Berthelot C."/>
            <person name="Parey E."/>
            <person name="Roest-Crollius H."/>
            <person name="Braasch I."/>
            <person name="Postlethwait J."/>
            <person name="Bobe J."/>
            <person name="Montfort J."/>
            <person name="Bouchez O."/>
            <person name="Begum T."/>
            <person name="Mejri S."/>
            <person name="Adams A."/>
            <person name="Chen W.-J."/>
            <person name="Guiguen Y."/>
        </authorList>
    </citation>
    <scope>NUCLEOTIDE SEQUENCE</scope>
    <source>
        <tissue evidence="3">Blood</tissue>
    </source>
</reference>
<organism evidence="3 4">
    <name type="scientific">Albula goreensis</name>
    <dbReference type="NCBI Taxonomy" id="1534307"/>
    <lineage>
        <taxon>Eukaryota</taxon>
        <taxon>Metazoa</taxon>
        <taxon>Chordata</taxon>
        <taxon>Craniata</taxon>
        <taxon>Vertebrata</taxon>
        <taxon>Euteleostomi</taxon>
        <taxon>Actinopterygii</taxon>
        <taxon>Neopterygii</taxon>
        <taxon>Teleostei</taxon>
        <taxon>Albuliformes</taxon>
        <taxon>Albulidae</taxon>
        <taxon>Albula</taxon>
    </lineage>
</organism>
<feature type="compositionally biased region" description="Basic and acidic residues" evidence="1">
    <location>
        <begin position="203"/>
        <end position="223"/>
    </location>
</feature>
<keyword evidence="2" id="KW-0812">Transmembrane</keyword>
<proteinExistence type="predicted"/>
<sequence length="328" mass="37658">MSVHDRRKQGGQWKVDIISKKTGVSFHCTCLLPLQFFCCGGIPLSPVTLCAVFVSAALGSFSVSVSLLCLRPQLQLTSVRGCSVAMVWHQTLNIAMDSFHDEILLKKLKECTGNVYTVSEQEETAIKPASVAVKSSCLSEKKQWTIFLIALTILIALGFYSLLVLQDNSKLQKQLGEKEQENSQLQKQLGEKEQENSPLQKQLMEKEQENSKLQKQLGEKEQENSQLQKQIREKEQENSQLQKQIREKEQENSQLQKQLGEKEQENSQLQKQLGEKEQENSQLQKQLGRRSRRTPNCRNSWGRRSRRTPNCRNSWGRRNRRTPNCRNS</sequence>
<feature type="region of interest" description="Disordered" evidence="1">
    <location>
        <begin position="176"/>
        <end position="328"/>
    </location>
</feature>
<comment type="caution">
    <text evidence="3">The sequence shown here is derived from an EMBL/GenBank/DDBJ whole genome shotgun (WGS) entry which is preliminary data.</text>
</comment>
<dbReference type="Proteomes" id="UP000829720">
    <property type="component" value="Unassembled WGS sequence"/>
</dbReference>
<gene>
    <name evidence="3" type="ORF">AGOR_G00187060</name>
</gene>
<dbReference type="Gene3D" id="1.10.287.1490">
    <property type="match status" value="1"/>
</dbReference>
<keyword evidence="2" id="KW-0472">Membrane</keyword>
<name>A0A8T3CTS3_9TELE</name>
<feature type="transmembrane region" description="Helical" evidence="2">
    <location>
        <begin position="144"/>
        <end position="165"/>
    </location>
</feature>
<keyword evidence="4" id="KW-1185">Reference proteome</keyword>